<feature type="region of interest" description="Disordered" evidence="5">
    <location>
        <begin position="712"/>
        <end position="731"/>
    </location>
</feature>
<dbReference type="InterPro" id="IPR047021">
    <property type="entry name" value="REXO1/3/4-like"/>
</dbReference>
<feature type="region of interest" description="Disordered" evidence="5">
    <location>
        <begin position="25"/>
        <end position="100"/>
    </location>
</feature>
<reference evidence="7" key="1">
    <citation type="submission" date="2022-10" db="EMBL/GenBank/DDBJ databases">
        <title>Tapping the CABI collections for fungal endophytes: first genome assemblies for Collariella, Neodidymelliopsis, Ascochyta clinopodiicola, Didymella pomorum, Didymosphaeria variabile, Neocosmospora piperis and Neocucurbitaria cava.</title>
        <authorList>
            <person name="Hill R."/>
        </authorList>
    </citation>
    <scope>NUCLEOTIDE SEQUENCE</scope>
    <source>
        <strain evidence="7">IMI 355082</strain>
    </source>
</reference>
<dbReference type="InterPro" id="IPR013520">
    <property type="entry name" value="Ribonucl_H"/>
</dbReference>
<dbReference type="Gene3D" id="3.30.420.10">
    <property type="entry name" value="Ribonuclease H-like superfamily/Ribonuclease H"/>
    <property type="match status" value="1"/>
</dbReference>
<evidence type="ECO:0000313" key="7">
    <source>
        <dbReference type="EMBL" id="KAJ4396073.1"/>
    </source>
</evidence>
<comment type="similarity">
    <text evidence="1">Belongs to the REXO1/REXO3 family.</text>
</comment>
<evidence type="ECO:0000256" key="1">
    <source>
        <dbReference type="ARBA" id="ARBA00006357"/>
    </source>
</evidence>
<sequence length="749" mass="81549">MASAVPLFNGLKHLPCPKEAGGATCSTPGCLFGHRSDNKSPAPQRPSSQSLDGSADQDGLDAGEGAGPPKKRQRTMAGGSDELDLATSEDRKVTDNDDILNQSLAENVNTSDLYDPLSHPTVSDAMPFEPAEALKSSTTPTPAAPAHLAPSQPPSHSDLAHPIKSNASVSGSPLLKTSNSQTAAASTPFTIGKPLPASSSVLPSAKSSSANSTASPQPKAQSLVQDKASGLERSRKPEALNPRLLKSAPAAHSQRHQLLTMLHKELIRLNGEIKVRSDKQPDLKPLVKVPQELIWMALDMEEKVAKEKGPVYRNVMGHLVMSYKRMNVDSRIAELRKQDLEKEPVQKTSSSEAPVVIKTGLTPSQEIELLDKLVTPITDLGQYGYVSAPIPAQQIAEVKQTVEWSGGWEQCAQCAARFQVFPGRHPETGLLATGGSCTHHPGKSYYPERQPGHTGLVTKKYRCCTQDVGESSGCYTSESGHVWKTSDPKRLALLWNFMETPPNQSPDVKKAVAFDCEMGYTVHGMELIRLTATSWPDGAELIDILVQPIGEVLDLNSRYSGVFPSDLADALPWDKNAQALPQQVDKRKVLRKVPSPQAARDLLFSIISPETILIGHGLENDLNAMRIVHPRIIDTILLYPHKRGLPVRMSLKALMELHLRRKIQINTESGHDSAEDARAAGDLVRFRLQKKWNSMLSEGWRFLDGALRKPGWKRELSPAPEGLSNSEDPLDMKKADAMLTEEFLESSGS</sequence>
<dbReference type="SUPFAM" id="SSF53098">
    <property type="entry name" value="Ribonuclease H-like"/>
    <property type="match status" value="1"/>
</dbReference>
<dbReference type="GO" id="GO:0004527">
    <property type="term" value="F:exonuclease activity"/>
    <property type="evidence" value="ECO:0007669"/>
    <property type="project" value="UniProtKB-KW"/>
</dbReference>
<dbReference type="InterPro" id="IPR012337">
    <property type="entry name" value="RNaseH-like_sf"/>
</dbReference>
<proteinExistence type="inferred from homology"/>
<evidence type="ECO:0000256" key="4">
    <source>
        <dbReference type="ARBA" id="ARBA00022839"/>
    </source>
</evidence>
<dbReference type="GO" id="GO:0005634">
    <property type="term" value="C:nucleus"/>
    <property type="evidence" value="ECO:0007669"/>
    <property type="project" value="TreeGrafter"/>
</dbReference>
<comment type="caution">
    <text evidence="7">The sequence shown here is derived from an EMBL/GenBank/DDBJ whole genome shotgun (WGS) entry which is preliminary data.</text>
</comment>
<evidence type="ECO:0000256" key="5">
    <source>
        <dbReference type="SAM" id="MobiDB-lite"/>
    </source>
</evidence>
<name>A0A9W8Z1I2_9PEZI</name>
<gene>
    <name evidence="7" type="primary">REX3</name>
    <name evidence="7" type="ORF">N0V93_000290</name>
</gene>
<feature type="compositionally biased region" description="Low complexity" evidence="5">
    <location>
        <begin position="196"/>
        <end position="218"/>
    </location>
</feature>
<dbReference type="InterPro" id="IPR034922">
    <property type="entry name" value="REX1-like_exo"/>
</dbReference>
<dbReference type="PANTHER" id="PTHR12801:SF112">
    <property type="entry name" value="RNA EXONUCLEASE 3"/>
    <property type="match status" value="1"/>
</dbReference>
<dbReference type="CDD" id="cd06145">
    <property type="entry name" value="REX1_like"/>
    <property type="match status" value="1"/>
</dbReference>
<evidence type="ECO:0000259" key="6">
    <source>
        <dbReference type="SMART" id="SM00479"/>
    </source>
</evidence>
<dbReference type="InterPro" id="IPR036397">
    <property type="entry name" value="RNaseH_sf"/>
</dbReference>
<dbReference type="EMBL" id="JAPEVB010000001">
    <property type="protein sequence ID" value="KAJ4396073.1"/>
    <property type="molecule type" value="Genomic_DNA"/>
</dbReference>
<protein>
    <submittedName>
        <fullName evidence="7">RNA exonuclease 3</fullName>
    </submittedName>
</protein>
<evidence type="ECO:0000313" key="8">
    <source>
        <dbReference type="Proteomes" id="UP001140453"/>
    </source>
</evidence>
<keyword evidence="4 7" id="KW-0269">Exonuclease</keyword>
<feature type="compositionally biased region" description="Polar residues" evidence="5">
    <location>
        <begin position="165"/>
        <end position="189"/>
    </location>
</feature>
<evidence type="ECO:0000256" key="2">
    <source>
        <dbReference type="ARBA" id="ARBA00022722"/>
    </source>
</evidence>
<accession>A0A9W8Z1I2</accession>
<feature type="domain" description="Exonuclease" evidence="6">
    <location>
        <begin position="510"/>
        <end position="693"/>
    </location>
</feature>
<organism evidence="7 8">
    <name type="scientific">Gnomoniopsis smithogilvyi</name>
    <dbReference type="NCBI Taxonomy" id="1191159"/>
    <lineage>
        <taxon>Eukaryota</taxon>
        <taxon>Fungi</taxon>
        <taxon>Dikarya</taxon>
        <taxon>Ascomycota</taxon>
        <taxon>Pezizomycotina</taxon>
        <taxon>Sordariomycetes</taxon>
        <taxon>Sordariomycetidae</taxon>
        <taxon>Diaporthales</taxon>
        <taxon>Gnomoniaceae</taxon>
        <taxon>Gnomoniopsis</taxon>
    </lineage>
</organism>
<dbReference type="OrthoDB" id="3996471at2759"/>
<feature type="region of interest" description="Disordered" evidence="5">
    <location>
        <begin position="132"/>
        <end position="253"/>
    </location>
</feature>
<dbReference type="PANTHER" id="PTHR12801">
    <property type="entry name" value="RNA EXONUCLEASE REXO1 / RECO3 FAMILY MEMBER-RELATED"/>
    <property type="match status" value="1"/>
</dbReference>
<dbReference type="SMART" id="SM00479">
    <property type="entry name" value="EXOIII"/>
    <property type="match status" value="1"/>
</dbReference>
<feature type="compositionally biased region" description="Basic and acidic residues" evidence="5">
    <location>
        <begin position="229"/>
        <end position="238"/>
    </location>
</feature>
<keyword evidence="3" id="KW-0378">Hydrolase</keyword>
<dbReference type="GO" id="GO:0003676">
    <property type="term" value="F:nucleic acid binding"/>
    <property type="evidence" value="ECO:0007669"/>
    <property type="project" value="InterPro"/>
</dbReference>
<evidence type="ECO:0000256" key="3">
    <source>
        <dbReference type="ARBA" id="ARBA00022801"/>
    </source>
</evidence>
<dbReference type="AlphaFoldDB" id="A0A9W8Z1I2"/>
<feature type="compositionally biased region" description="Polar residues" evidence="5">
    <location>
        <begin position="39"/>
        <end position="52"/>
    </location>
</feature>
<dbReference type="Proteomes" id="UP001140453">
    <property type="component" value="Unassembled WGS sequence"/>
</dbReference>
<keyword evidence="2" id="KW-0540">Nuclease</keyword>
<keyword evidence="8" id="KW-1185">Reference proteome</keyword>